<feature type="domain" description="AMP-binding enzyme C-terminal" evidence="3">
    <location>
        <begin position="400"/>
        <end position="471"/>
    </location>
</feature>
<comment type="caution">
    <text evidence="4">The sequence shown here is derived from an EMBL/GenBank/DDBJ whole genome shotgun (WGS) entry which is preliminary data.</text>
</comment>
<evidence type="ECO:0000313" key="4">
    <source>
        <dbReference type="EMBL" id="KDA55066.1"/>
    </source>
</evidence>
<dbReference type="InterPro" id="IPR025110">
    <property type="entry name" value="AMP-bd_C"/>
</dbReference>
<dbReference type="Pfam" id="PF13193">
    <property type="entry name" value="AMP-binding_C"/>
    <property type="match status" value="1"/>
</dbReference>
<gene>
    <name evidence="4" type="ORF">EG19_00145</name>
</gene>
<dbReference type="Gene3D" id="3.40.50.12780">
    <property type="entry name" value="N-terminal domain of ligase-like"/>
    <property type="match status" value="1"/>
</dbReference>
<dbReference type="STRING" id="1312852.EG19_00145"/>
<comment type="similarity">
    <text evidence="1">Belongs to the ATP-dependent AMP-binding enzyme family.</text>
</comment>
<accession>A0A062Y3Q5</accession>
<reference evidence="4 5" key="1">
    <citation type="submission" date="2014-04" db="EMBL/GenBank/DDBJ databases">
        <title>The Genome Sequence of Thermoanaerobaculum aquaticum MP-01, The First Cultivated Group 23 Acidobacterium.</title>
        <authorList>
            <person name="Stamps B.W."/>
            <person name="Losey N.A."/>
            <person name="Lawson P.A."/>
            <person name="Stevenson B.S."/>
        </authorList>
    </citation>
    <scope>NUCLEOTIDE SEQUENCE [LARGE SCALE GENOMIC DNA]</scope>
    <source>
        <strain evidence="4 5">MP-01</strain>
    </source>
</reference>
<dbReference type="RefSeq" id="WP_038046128.1">
    <property type="nucleotide sequence ID" value="NZ_JMFG01000001.1"/>
</dbReference>
<dbReference type="PANTHER" id="PTHR43201:SF8">
    <property type="entry name" value="ACYL-COA SYNTHETASE FAMILY MEMBER 3"/>
    <property type="match status" value="1"/>
</dbReference>
<dbReference type="EMBL" id="JMFG01000001">
    <property type="protein sequence ID" value="KDA55066.1"/>
    <property type="molecule type" value="Genomic_DNA"/>
</dbReference>
<dbReference type="InterPro" id="IPR042099">
    <property type="entry name" value="ANL_N_sf"/>
</dbReference>
<keyword evidence="5" id="KW-1185">Reference proteome</keyword>
<dbReference type="PANTHER" id="PTHR43201">
    <property type="entry name" value="ACYL-COA SYNTHETASE"/>
    <property type="match status" value="1"/>
</dbReference>
<evidence type="ECO:0000259" key="3">
    <source>
        <dbReference type="Pfam" id="PF13193"/>
    </source>
</evidence>
<dbReference type="GO" id="GO:0006631">
    <property type="term" value="P:fatty acid metabolic process"/>
    <property type="evidence" value="ECO:0007669"/>
    <property type="project" value="TreeGrafter"/>
</dbReference>
<dbReference type="InterPro" id="IPR000873">
    <property type="entry name" value="AMP-dep_synth/lig_dom"/>
</dbReference>
<sequence length="490" mass="51345">MIRPLCPFVARFFRLAQGEPAAPAFLDADGHLLAPRALVAQQSELLAELYGRLKLPHRPVVLSLANGPALVAHFLALRSLGHPVALADTTAPYPELARVATALGAGALVANMERLEKGQELMPPGVGVERQDTKPVPFPKGTAVFKLSSGSTGEPQAFAAAAAQLYADAVHIFSTMGLQRSDRTLAAIPLTHSYGLGSCLVPLLVWGTPLVLPSCNLPAALAHTLAVAKVQHFPAVPAMVRALASLPDLPPWPALRVCLTAGAPLTPRDAAAFFAATGHKPHVFYGSSECGGITYDRTDACPHQEGAVGTPLDGVRVDVVDEEGNPLPAGTEGRVRVRSRAVVLGAVPPLADAKVLTPGCFLTGDAGFFDDQGVLHLTGRLSEVVNVAGKKVHPEEVRRVLEALPGVLSAAVVGVPDPHRGQVLGAVLAVAPQAGLTVHKVISYCRSRLAPYKVPRKVALVPELPLTARGKVAKRDLLALLNGKKTPAER</sequence>
<dbReference type="OrthoDB" id="9778383at2"/>
<dbReference type="Proteomes" id="UP000027284">
    <property type="component" value="Unassembled WGS sequence"/>
</dbReference>
<evidence type="ECO:0000259" key="2">
    <source>
        <dbReference type="Pfam" id="PF00501"/>
    </source>
</evidence>
<dbReference type="CDD" id="cd04433">
    <property type="entry name" value="AFD_class_I"/>
    <property type="match status" value="1"/>
</dbReference>
<feature type="domain" description="AMP-dependent synthetase/ligase" evidence="2">
    <location>
        <begin position="56"/>
        <end position="345"/>
    </location>
</feature>
<organism evidence="4 5">
    <name type="scientific">Thermoanaerobaculum aquaticum</name>
    <dbReference type="NCBI Taxonomy" id="1312852"/>
    <lineage>
        <taxon>Bacteria</taxon>
        <taxon>Pseudomonadati</taxon>
        <taxon>Acidobacteriota</taxon>
        <taxon>Thermoanaerobaculia</taxon>
        <taxon>Thermoanaerobaculales</taxon>
        <taxon>Thermoanaerobaculaceae</taxon>
        <taxon>Thermoanaerobaculum</taxon>
    </lineage>
</organism>
<dbReference type="AlphaFoldDB" id="A0A062Y3Q5"/>
<dbReference type="Gene3D" id="3.30.300.30">
    <property type="match status" value="1"/>
</dbReference>
<proteinExistence type="inferred from homology"/>
<name>A0A062Y3Q5_9BACT</name>
<evidence type="ECO:0000256" key="1">
    <source>
        <dbReference type="ARBA" id="ARBA00006432"/>
    </source>
</evidence>
<dbReference type="InterPro" id="IPR045851">
    <property type="entry name" value="AMP-bd_C_sf"/>
</dbReference>
<dbReference type="Pfam" id="PF00501">
    <property type="entry name" value="AMP-binding"/>
    <property type="match status" value="1"/>
</dbReference>
<evidence type="ECO:0008006" key="6">
    <source>
        <dbReference type="Google" id="ProtNLM"/>
    </source>
</evidence>
<evidence type="ECO:0000313" key="5">
    <source>
        <dbReference type="Proteomes" id="UP000027284"/>
    </source>
</evidence>
<protein>
    <recommendedName>
        <fullName evidence="6">Long-chain fatty acid--CoA ligase</fullName>
    </recommendedName>
</protein>
<dbReference type="SUPFAM" id="SSF56801">
    <property type="entry name" value="Acetyl-CoA synthetase-like"/>
    <property type="match status" value="1"/>
</dbReference>
<dbReference type="GO" id="GO:0031956">
    <property type="term" value="F:medium-chain fatty acid-CoA ligase activity"/>
    <property type="evidence" value="ECO:0007669"/>
    <property type="project" value="TreeGrafter"/>
</dbReference>